<dbReference type="Gene3D" id="2.40.50.1020">
    <property type="entry name" value="LytTr DNA-binding domain"/>
    <property type="match status" value="1"/>
</dbReference>
<dbReference type="RefSeq" id="WP_117455772.1">
    <property type="nucleotide sequence ID" value="NZ_CP060636.1"/>
</dbReference>
<dbReference type="Pfam" id="PF04397">
    <property type="entry name" value="LytTR"/>
    <property type="match status" value="1"/>
</dbReference>
<protein>
    <submittedName>
        <fullName evidence="2">LytTR family transcriptional regulator</fullName>
    </submittedName>
</protein>
<dbReference type="AlphaFoldDB" id="A0A7G9GQ59"/>
<dbReference type="EMBL" id="CP060636">
    <property type="protein sequence ID" value="QNM12941.1"/>
    <property type="molecule type" value="Genomic_DNA"/>
</dbReference>
<name>A0A7G9GQ59_9FIRM</name>
<evidence type="ECO:0000313" key="2">
    <source>
        <dbReference type="EMBL" id="QNM12941.1"/>
    </source>
</evidence>
<organism evidence="2 3">
    <name type="scientific">[Eubacterium] hominis</name>
    <dbReference type="NCBI Taxonomy" id="2764325"/>
    <lineage>
        <taxon>Bacteria</taxon>
        <taxon>Bacillati</taxon>
        <taxon>Bacillota</taxon>
        <taxon>Erysipelotrichia</taxon>
        <taxon>Erysipelotrichales</taxon>
        <taxon>Erysipelotrichaceae</taxon>
        <taxon>Amedibacillus</taxon>
    </lineage>
</organism>
<reference evidence="2 3" key="1">
    <citation type="submission" date="2020-08" db="EMBL/GenBank/DDBJ databases">
        <authorList>
            <person name="Liu C."/>
            <person name="Sun Q."/>
        </authorList>
    </citation>
    <scope>NUCLEOTIDE SEQUENCE [LARGE SCALE GENOMIC DNA]</scope>
    <source>
        <strain evidence="2 3">NSJ-61</strain>
    </source>
</reference>
<dbReference type="KEGG" id="ehn:H9Q80_03015"/>
<dbReference type="PANTHER" id="PTHR37299">
    <property type="entry name" value="TRANSCRIPTIONAL REGULATOR-RELATED"/>
    <property type="match status" value="1"/>
</dbReference>
<dbReference type="PANTHER" id="PTHR37299:SF1">
    <property type="entry name" value="STAGE 0 SPORULATION PROTEIN A HOMOLOG"/>
    <property type="match status" value="1"/>
</dbReference>
<dbReference type="InterPro" id="IPR046947">
    <property type="entry name" value="LytR-like"/>
</dbReference>
<dbReference type="InterPro" id="IPR007492">
    <property type="entry name" value="LytTR_DNA-bd_dom"/>
</dbReference>
<dbReference type="GO" id="GO:0003677">
    <property type="term" value="F:DNA binding"/>
    <property type="evidence" value="ECO:0007669"/>
    <property type="project" value="InterPro"/>
</dbReference>
<proteinExistence type="predicted"/>
<accession>A0A7G9GQ59</accession>
<dbReference type="SMART" id="SM00850">
    <property type="entry name" value="LytTR"/>
    <property type="match status" value="1"/>
</dbReference>
<dbReference type="Proteomes" id="UP000515856">
    <property type="component" value="Chromosome"/>
</dbReference>
<dbReference type="PROSITE" id="PS50930">
    <property type="entry name" value="HTH_LYTTR"/>
    <property type="match status" value="1"/>
</dbReference>
<feature type="domain" description="HTH LytTR-type" evidence="1">
    <location>
        <begin position="134"/>
        <end position="223"/>
    </location>
</feature>
<sequence>MIRLAILETEEVAKEVLFELMRNLKDREWSFSYFTRITDFAKSDEKQDFQIVLFHEKFDIPRITQAFVLSKPRRIMLYTVAHLKDEMKERYPFQRILYLDRTKLKEEMQAVCPLIDRMLKKEEEYLFHYNNVSIPLRINDIFYIEKEDKYLIYHTRRGEFRERKSMKEAAAFFEGYDFLWIHVSYLVNMQYIAKIQQEHVYLDHIELPISRSKKASVIDKMHAFVGK</sequence>
<keyword evidence="3" id="KW-1185">Reference proteome</keyword>
<evidence type="ECO:0000259" key="1">
    <source>
        <dbReference type="PROSITE" id="PS50930"/>
    </source>
</evidence>
<dbReference type="GO" id="GO:0000156">
    <property type="term" value="F:phosphorelay response regulator activity"/>
    <property type="evidence" value="ECO:0007669"/>
    <property type="project" value="InterPro"/>
</dbReference>
<evidence type="ECO:0000313" key="3">
    <source>
        <dbReference type="Proteomes" id="UP000515856"/>
    </source>
</evidence>
<gene>
    <name evidence="2" type="ORF">H9Q80_03015</name>
</gene>